<feature type="domain" description="Trichome birefringence-like C-terminal" evidence="3">
    <location>
        <begin position="474"/>
        <end position="537"/>
    </location>
</feature>
<dbReference type="OrthoDB" id="630188at2759"/>
<protein>
    <recommendedName>
        <fullName evidence="3">Trichome birefringence-like C-terminal domain-containing protein</fullName>
    </recommendedName>
</protein>
<evidence type="ECO:0000256" key="1">
    <source>
        <dbReference type="ARBA" id="ARBA00007727"/>
    </source>
</evidence>
<gene>
    <name evidence="4" type="ORF">P691DRAFT_732731</name>
</gene>
<dbReference type="EMBL" id="MU151232">
    <property type="protein sequence ID" value="KAF9446706.1"/>
    <property type="molecule type" value="Genomic_DNA"/>
</dbReference>
<dbReference type="PANTHER" id="PTHR32285:SF48">
    <property type="entry name" value="PROTEIN TRICHOME BIREFRINGENCE-LIKE 19"/>
    <property type="match status" value="1"/>
</dbReference>
<dbReference type="Proteomes" id="UP000807342">
    <property type="component" value="Unassembled WGS sequence"/>
</dbReference>
<keyword evidence="5" id="KW-1185">Reference proteome</keyword>
<reference evidence="4" key="1">
    <citation type="submission" date="2020-11" db="EMBL/GenBank/DDBJ databases">
        <authorList>
            <consortium name="DOE Joint Genome Institute"/>
            <person name="Ahrendt S."/>
            <person name="Riley R."/>
            <person name="Andreopoulos W."/>
            <person name="Labutti K."/>
            <person name="Pangilinan J."/>
            <person name="Ruiz-Duenas F.J."/>
            <person name="Barrasa J.M."/>
            <person name="Sanchez-Garcia M."/>
            <person name="Camarero S."/>
            <person name="Miyauchi S."/>
            <person name="Serrano A."/>
            <person name="Linde D."/>
            <person name="Babiker R."/>
            <person name="Drula E."/>
            <person name="Ayuso-Fernandez I."/>
            <person name="Pacheco R."/>
            <person name="Padilla G."/>
            <person name="Ferreira P."/>
            <person name="Barriuso J."/>
            <person name="Kellner H."/>
            <person name="Castanera R."/>
            <person name="Alfaro M."/>
            <person name="Ramirez L."/>
            <person name="Pisabarro A.G."/>
            <person name="Kuo A."/>
            <person name="Tritt A."/>
            <person name="Lipzen A."/>
            <person name="He G."/>
            <person name="Yan M."/>
            <person name="Ng V."/>
            <person name="Cullen D."/>
            <person name="Martin F."/>
            <person name="Rosso M.-N."/>
            <person name="Henrissat B."/>
            <person name="Hibbett D."/>
            <person name="Martinez A.T."/>
            <person name="Grigoriev I.V."/>
        </authorList>
    </citation>
    <scope>NUCLEOTIDE SEQUENCE</scope>
    <source>
        <strain evidence="4">MF-IS2</strain>
    </source>
</reference>
<comment type="similarity">
    <text evidence="1">Belongs to the PC-esterase family. TBL subfamily.</text>
</comment>
<dbReference type="InterPro" id="IPR026057">
    <property type="entry name" value="TBL_C"/>
</dbReference>
<dbReference type="Pfam" id="PF13839">
    <property type="entry name" value="PC-Esterase"/>
    <property type="match status" value="1"/>
</dbReference>
<dbReference type="AlphaFoldDB" id="A0A9P6BZW4"/>
<name>A0A9P6BZW4_9AGAR</name>
<evidence type="ECO:0000256" key="2">
    <source>
        <dbReference type="SAM" id="MobiDB-lite"/>
    </source>
</evidence>
<dbReference type="InterPro" id="IPR029962">
    <property type="entry name" value="TBL"/>
</dbReference>
<proteinExistence type="inferred from homology"/>
<evidence type="ECO:0000313" key="5">
    <source>
        <dbReference type="Proteomes" id="UP000807342"/>
    </source>
</evidence>
<comment type="caution">
    <text evidence="4">The sequence shown here is derived from an EMBL/GenBank/DDBJ whole genome shotgun (WGS) entry which is preliminary data.</text>
</comment>
<sequence>MPSLIPPGGRRRRSICCIVFLVLVFVGTAYYPSASPYLPQIPDYYRMLSDSHAQYVGGETDGSTSSTSDEDPDFPLDSAPDNDNVLCEPDDCVQGSWVPRDPPLRSLDDFRKKYPASHRGIFKICGSDEEKREPEDHDRFHKAQEERLVRTMNWVWKPIKGRMREWDAIEFVVRLLKSPGGIIFSGDSITRQHFQWLEYALARADIYITEDPPHLPSYSHKRLHQFVLRPGDPMTAYLQDRAGVPDSRLRRPIYVKIDNHILIGEKEVRQFSAPLGAKEGFPWYNIFDYFEDWEIFVRDAAKARDGEENVTEDTVLVLNTGPHWSRGAWYMLPNTGDVPEQQSRVTMAFKKMIELITSRLDPTPQLSIYYRATAPGHPACPSSTFYNTFLVNSTIVSPPSDNKTESKRFIDKPTFYTDPHPNVSIARLAMSDIRQGLEASTIDSQQKVVRSRWDWDRLEVHNAEWKQAIDDLIAGQKTPERRDNSKRAKWYYMDIWDMALQRPDAHTQNLVDPKHENYDCLHWCVPGVVEQWTEYLNHLIFWDANGRS</sequence>
<evidence type="ECO:0000259" key="3">
    <source>
        <dbReference type="Pfam" id="PF13839"/>
    </source>
</evidence>
<feature type="region of interest" description="Disordered" evidence="2">
    <location>
        <begin position="56"/>
        <end position="81"/>
    </location>
</feature>
<dbReference type="GO" id="GO:0016413">
    <property type="term" value="F:O-acetyltransferase activity"/>
    <property type="evidence" value="ECO:0007669"/>
    <property type="project" value="InterPro"/>
</dbReference>
<evidence type="ECO:0000313" key="4">
    <source>
        <dbReference type="EMBL" id="KAF9446706.1"/>
    </source>
</evidence>
<organism evidence="4 5">
    <name type="scientific">Macrolepiota fuliginosa MF-IS2</name>
    <dbReference type="NCBI Taxonomy" id="1400762"/>
    <lineage>
        <taxon>Eukaryota</taxon>
        <taxon>Fungi</taxon>
        <taxon>Dikarya</taxon>
        <taxon>Basidiomycota</taxon>
        <taxon>Agaricomycotina</taxon>
        <taxon>Agaricomycetes</taxon>
        <taxon>Agaricomycetidae</taxon>
        <taxon>Agaricales</taxon>
        <taxon>Agaricineae</taxon>
        <taxon>Agaricaceae</taxon>
        <taxon>Macrolepiota</taxon>
    </lineage>
</organism>
<feature type="compositionally biased region" description="Low complexity" evidence="2">
    <location>
        <begin position="57"/>
        <end position="67"/>
    </location>
</feature>
<accession>A0A9P6BZW4</accession>
<dbReference type="PANTHER" id="PTHR32285">
    <property type="entry name" value="PROTEIN TRICHOME BIREFRINGENCE-LIKE 9-RELATED"/>
    <property type="match status" value="1"/>
</dbReference>